<sequence>VEQEACPMNSGLAVLPRDQEVGYQPGTEIEACIGDDFHIWMYMQLEALGDPSAEDYSQWMFTFTLPNGQEVVQADPENVQNNLYCKENIDQTDFGTYKISWKTPEGCTGESSVTLTLSGDCESGKNASATGATSLYPNPARSNSVVTLSLNTPSKGSQTGKGLTSGGEKVWLSIYSIEGRMVSPARSYQVYQGESDVQFNTRNLAPGKYIVRVIGNGWIDSKHLIVR</sequence>
<dbReference type="Proteomes" id="UP000219559">
    <property type="component" value="Unassembled WGS sequence"/>
</dbReference>
<dbReference type="AlphaFoldDB" id="A0A2A4G5Y6"/>
<feature type="non-terminal residue" evidence="3">
    <location>
        <position position="1"/>
    </location>
</feature>
<protein>
    <recommendedName>
        <fullName evidence="2">Secretion system C-terminal sorting domain-containing protein</fullName>
    </recommendedName>
</protein>
<keyword evidence="1" id="KW-0732">Signal</keyword>
<evidence type="ECO:0000256" key="1">
    <source>
        <dbReference type="ARBA" id="ARBA00022729"/>
    </source>
</evidence>
<evidence type="ECO:0000313" key="4">
    <source>
        <dbReference type="Proteomes" id="UP000219559"/>
    </source>
</evidence>
<dbReference type="EMBL" id="NBWU01000005">
    <property type="protein sequence ID" value="PCE63152.1"/>
    <property type="molecule type" value="Genomic_DNA"/>
</dbReference>
<accession>A0A2A4G5Y6</accession>
<reference evidence="3 4" key="1">
    <citation type="submission" date="2017-04" db="EMBL/GenBank/DDBJ databases">
        <title>A new member of the family Flavobacteriaceae isolated from ascidians.</title>
        <authorList>
            <person name="Chen L."/>
        </authorList>
    </citation>
    <scope>NUCLEOTIDE SEQUENCE [LARGE SCALE GENOMIC DNA]</scope>
    <source>
        <strain evidence="3 4">HQA918</strain>
    </source>
</reference>
<dbReference type="RefSeq" id="WP_141402498.1">
    <property type="nucleotide sequence ID" value="NZ_NBWU01000005.1"/>
</dbReference>
<gene>
    <name evidence="3" type="ORF">B7P33_13035</name>
</gene>
<comment type="caution">
    <text evidence="3">The sequence shown here is derived from an EMBL/GenBank/DDBJ whole genome shotgun (WGS) entry which is preliminary data.</text>
</comment>
<keyword evidence="4" id="KW-1185">Reference proteome</keyword>
<proteinExistence type="predicted"/>
<name>A0A2A4G5Y6_9FLAO</name>
<dbReference type="NCBIfam" id="TIGR04183">
    <property type="entry name" value="Por_Secre_tail"/>
    <property type="match status" value="1"/>
</dbReference>
<dbReference type="Pfam" id="PF18962">
    <property type="entry name" value="Por_Secre_tail"/>
    <property type="match status" value="1"/>
</dbReference>
<organism evidence="3 4">
    <name type="scientific">Sediminicola luteus</name>
    <dbReference type="NCBI Taxonomy" id="319238"/>
    <lineage>
        <taxon>Bacteria</taxon>
        <taxon>Pseudomonadati</taxon>
        <taxon>Bacteroidota</taxon>
        <taxon>Flavobacteriia</taxon>
        <taxon>Flavobacteriales</taxon>
        <taxon>Flavobacteriaceae</taxon>
        <taxon>Sediminicola</taxon>
    </lineage>
</organism>
<feature type="domain" description="Secretion system C-terminal sorting" evidence="2">
    <location>
        <begin position="135"/>
        <end position="225"/>
    </location>
</feature>
<evidence type="ECO:0000313" key="3">
    <source>
        <dbReference type="EMBL" id="PCE63152.1"/>
    </source>
</evidence>
<dbReference type="OrthoDB" id="9765926at2"/>
<dbReference type="InterPro" id="IPR026444">
    <property type="entry name" value="Secre_tail"/>
</dbReference>
<evidence type="ECO:0000259" key="2">
    <source>
        <dbReference type="Pfam" id="PF18962"/>
    </source>
</evidence>